<comment type="function">
    <text evidence="6 9">Participates actively in the response to hyperosmotic and heat shock by preventing the aggregation of stress-denatured proteins and by disaggregating proteins, also in an autonomous, DnaK-independent fashion. Unfolded proteins bind initially to DnaJ; upon interaction with the DnaJ-bound protein, DnaK hydrolyzes its bound ATP, resulting in the formation of a stable complex. GrpE releases ADP from DnaK; ATP binding to DnaK triggers the release of the substrate protein, thus completing the reaction cycle. Several rounds of ATP-dependent interactions between DnaJ, DnaK and GrpE are required for fully efficient folding. Also involved, together with DnaK and GrpE, in the DNA replication of plasmids through activation of initiation proteins.</text>
</comment>
<dbReference type="FunFam" id="1.10.287.110:FF:000034">
    <property type="entry name" value="Chaperone protein DnaJ"/>
    <property type="match status" value="1"/>
</dbReference>
<keyword evidence="9" id="KW-0963">Cytoplasm</keyword>
<feature type="domain" description="J" evidence="11">
    <location>
        <begin position="4"/>
        <end position="69"/>
    </location>
</feature>
<dbReference type="GO" id="GO:0008270">
    <property type="term" value="F:zinc ion binding"/>
    <property type="evidence" value="ECO:0007669"/>
    <property type="project" value="UniProtKB-UniRule"/>
</dbReference>
<evidence type="ECO:0000259" key="11">
    <source>
        <dbReference type="PROSITE" id="PS50076"/>
    </source>
</evidence>
<dbReference type="InterPro" id="IPR008971">
    <property type="entry name" value="HSP40/DnaJ_pept-bd"/>
</dbReference>
<dbReference type="SUPFAM" id="SSF57938">
    <property type="entry name" value="DnaJ/Hsp40 cysteine-rich domain"/>
    <property type="match status" value="1"/>
</dbReference>
<dbReference type="Pfam" id="PF00684">
    <property type="entry name" value="DnaJ_CXXCXGXG"/>
    <property type="match status" value="1"/>
</dbReference>
<comment type="domain">
    <text evidence="9">The J domain is necessary and sufficient to stimulate DnaK ATPase activity. Zinc center 1 plays an important role in the autonomous, DnaK-independent chaperone activity of DnaJ. Zinc center 2 is essential for interaction with DnaK and for DnaJ activity.</text>
</comment>
<dbReference type="InterPro" id="IPR001623">
    <property type="entry name" value="DnaJ_domain"/>
</dbReference>
<keyword evidence="5 9" id="KW-0143">Chaperone</keyword>
<dbReference type="NCBIfam" id="TIGR02349">
    <property type="entry name" value="DnaJ_bact"/>
    <property type="match status" value="1"/>
</dbReference>
<dbReference type="Gene3D" id="1.10.287.110">
    <property type="entry name" value="DnaJ domain"/>
    <property type="match status" value="1"/>
</dbReference>
<dbReference type="PANTHER" id="PTHR43096:SF52">
    <property type="entry name" value="DNAJ HOMOLOG 1, MITOCHONDRIAL-RELATED"/>
    <property type="match status" value="1"/>
</dbReference>
<evidence type="ECO:0000256" key="1">
    <source>
        <dbReference type="ARBA" id="ARBA00022723"/>
    </source>
</evidence>
<comment type="subunit">
    <text evidence="9">Homodimer.</text>
</comment>
<feature type="binding site" evidence="9">
    <location>
        <position position="193"/>
    </location>
    <ligand>
        <name>Zn(2+)</name>
        <dbReference type="ChEBI" id="CHEBI:29105"/>
        <label>2</label>
    </ligand>
</feature>
<dbReference type="PANTHER" id="PTHR43096">
    <property type="entry name" value="DNAJ HOMOLOG 1, MITOCHONDRIAL-RELATED"/>
    <property type="match status" value="1"/>
</dbReference>
<dbReference type="SMART" id="SM00271">
    <property type="entry name" value="DnaJ"/>
    <property type="match status" value="1"/>
</dbReference>
<dbReference type="GO" id="GO:0051082">
    <property type="term" value="F:unfolded protein binding"/>
    <property type="evidence" value="ECO:0007669"/>
    <property type="project" value="UniProtKB-UniRule"/>
</dbReference>
<keyword evidence="3 9" id="KW-0863">Zinc-finger</keyword>
<comment type="similarity">
    <text evidence="7 9">Belongs to the DnaJ family.</text>
</comment>
<dbReference type="GO" id="GO:0031072">
    <property type="term" value="F:heat shock protein binding"/>
    <property type="evidence" value="ECO:0007669"/>
    <property type="project" value="InterPro"/>
</dbReference>
<dbReference type="InterPro" id="IPR036869">
    <property type="entry name" value="J_dom_sf"/>
</dbReference>
<feature type="zinc finger region" description="CR-type" evidence="10">
    <location>
        <begin position="138"/>
        <end position="216"/>
    </location>
</feature>
<dbReference type="PROSITE" id="PS51188">
    <property type="entry name" value="ZF_CR"/>
    <property type="match status" value="1"/>
</dbReference>
<gene>
    <name evidence="9" type="primary">dnaJ</name>
    <name evidence="13" type="ORF">OP8BY_2139</name>
</gene>
<dbReference type="InterPro" id="IPR001305">
    <property type="entry name" value="HSP_DnaJ_Cys-rich_dom"/>
</dbReference>
<name>A0A3E2BMY9_9BACT</name>
<feature type="binding site" evidence="9">
    <location>
        <position position="190"/>
    </location>
    <ligand>
        <name>Zn(2+)</name>
        <dbReference type="ChEBI" id="CHEBI:29105"/>
        <label>2</label>
    </ligand>
</feature>
<sequence length="382" mass="42607">MKKDYYEVLGVSRQASAEEIKKAYRQAALKYHPDRNPGNKEAEEKFKEAAEAYSVLIDPEKRAIYDRYGHQGLQGQGYEGFRGFDSSIFQDFEDILGNFFGFSFSEFFGGEPGRRTRAQRGRDLALELQVSLEEVASGTEKELKITRHELCPVCGGSRLKPGTKKSICPACQGRGQLRYQQGFFTITRTCSHCDGLGEIIATPCGECQGTGRVKQKKQLKVKIPAGVEDGTRLRISGEGEAGDQGLPRGDLYVIIRVRKHPFFERRGRDLYCQVDLSFSQAALGARVAIPLLGGGQETLKIPAGVQSGEVFKLRGVGLKELGGHRSGDLYVQVMVKTPDRLDREQKVLFSRLAELRGEKLDEVDRSVLEKYQKLVGSEDRDQ</sequence>
<evidence type="ECO:0000256" key="9">
    <source>
        <dbReference type="HAMAP-Rule" id="MF_01152"/>
    </source>
</evidence>
<dbReference type="PRINTS" id="PR00625">
    <property type="entry name" value="JDOMAIN"/>
</dbReference>
<dbReference type="EMBL" id="QUAH01000005">
    <property type="protein sequence ID" value="RFT16133.1"/>
    <property type="molecule type" value="Genomic_DNA"/>
</dbReference>
<feature type="domain" description="CR-type" evidence="12">
    <location>
        <begin position="138"/>
        <end position="216"/>
    </location>
</feature>
<feature type="binding site" evidence="9">
    <location>
        <position position="171"/>
    </location>
    <ligand>
        <name>Zn(2+)</name>
        <dbReference type="ChEBI" id="CHEBI:29105"/>
        <label>2</label>
    </ligand>
</feature>
<feature type="binding site" evidence="9">
    <location>
        <position position="168"/>
    </location>
    <ligand>
        <name>Zn(2+)</name>
        <dbReference type="ChEBI" id="CHEBI:29105"/>
        <label>2</label>
    </ligand>
</feature>
<dbReference type="InterPro" id="IPR018253">
    <property type="entry name" value="DnaJ_domain_CS"/>
</dbReference>
<comment type="caution">
    <text evidence="9">Lacks conserved residue(s) required for the propagation of feature annotation.</text>
</comment>
<evidence type="ECO:0000256" key="2">
    <source>
        <dbReference type="ARBA" id="ARBA00022737"/>
    </source>
</evidence>
<dbReference type="SUPFAM" id="SSF46565">
    <property type="entry name" value="Chaperone J-domain"/>
    <property type="match status" value="1"/>
</dbReference>
<dbReference type="GO" id="GO:0009408">
    <property type="term" value="P:response to heat"/>
    <property type="evidence" value="ECO:0007669"/>
    <property type="project" value="InterPro"/>
</dbReference>
<dbReference type="GO" id="GO:0005524">
    <property type="term" value="F:ATP binding"/>
    <property type="evidence" value="ECO:0007669"/>
    <property type="project" value="InterPro"/>
</dbReference>
<dbReference type="Pfam" id="PF00226">
    <property type="entry name" value="DnaJ"/>
    <property type="match status" value="1"/>
</dbReference>
<comment type="subcellular location">
    <subcellularLocation>
        <location evidence="9">Cytoplasm</location>
    </subcellularLocation>
</comment>
<accession>A0A3E2BMY9</accession>
<evidence type="ECO:0000256" key="4">
    <source>
        <dbReference type="ARBA" id="ARBA00022833"/>
    </source>
</evidence>
<keyword evidence="4 9" id="KW-0862">Zinc</keyword>
<organism evidence="13 14">
    <name type="scientific">Candidatus Saccharicenans subterraneus</name>
    <dbReference type="NCBI Taxonomy" id="2508984"/>
    <lineage>
        <taxon>Bacteria</taxon>
        <taxon>Candidatus Aminicenantota</taxon>
        <taxon>Candidatus Aminicenantia</taxon>
        <taxon>Candidatus Aminicenantales</taxon>
        <taxon>Candidatus Saccharicenantaceae</taxon>
        <taxon>Candidatus Saccharicenans</taxon>
    </lineage>
</organism>
<dbReference type="GO" id="GO:0005737">
    <property type="term" value="C:cytoplasm"/>
    <property type="evidence" value="ECO:0007669"/>
    <property type="project" value="UniProtKB-SubCell"/>
</dbReference>
<keyword evidence="9" id="KW-0346">Stress response</keyword>
<dbReference type="InterPro" id="IPR036410">
    <property type="entry name" value="HSP_DnaJ_Cys-rich_dom_sf"/>
</dbReference>
<feature type="binding site" evidence="9">
    <location>
        <position position="204"/>
    </location>
    <ligand>
        <name>Zn(2+)</name>
        <dbReference type="ChEBI" id="CHEBI:29105"/>
        <label>1</label>
    </ligand>
</feature>
<reference evidence="13 14" key="1">
    <citation type="submission" date="2018-08" db="EMBL/GenBank/DDBJ databases">
        <title>Genome analysis of the thermophilic bacterium of the candidate phylum Aminicenantes from deep subsurface aquifer revealed its physiology and ecological role.</title>
        <authorList>
            <person name="Kadnikov V.V."/>
            <person name="Mardanov A.V."/>
            <person name="Beletsky A.V."/>
            <person name="Karnachuk O.V."/>
            <person name="Ravin N.V."/>
        </authorList>
    </citation>
    <scope>NUCLEOTIDE SEQUENCE [LARGE SCALE GENOMIC DNA]</scope>
    <source>
        <strain evidence="13">BY38</strain>
    </source>
</reference>
<dbReference type="GO" id="GO:0006260">
    <property type="term" value="P:DNA replication"/>
    <property type="evidence" value="ECO:0007669"/>
    <property type="project" value="UniProtKB-KW"/>
</dbReference>
<keyword evidence="9" id="KW-0235">DNA replication</keyword>
<dbReference type="Proteomes" id="UP000257323">
    <property type="component" value="Unassembled WGS sequence"/>
</dbReference>
<comment type="cofactor">
    <cofactor evidence="9">
        <name>Zn(2+)</name>
        <dbReference type="ChEBI" id="CHEBI:29105"/>
    </cofactor>
    <text evidence="9">Binds 2 Zn(2+) ions per monomer.</text>
</comment>
<dbReference type="FunFam" id="2.10.230.10:FF:000002">
    <property type="entry name" value="Molecular chaperone DnaJ"/>
    <property type="match status" value="1"/>
</dbReference>
<dbReference type="PROSITE" id="PS00636">
    <property type="entry name" value="DNAJ_1"/>
    <property type="match status" value="1"/>
</dbReference>
<evidence type="ECO:0000256" key="7">
    <source>
        <dbReference type="ARBA" id="ARBA00061004"/>
    </source>
</evidence>
<dbReference type="AlphaFoldDB" id="A0A3E2BMY9"/>
<keyword evidence="2 9" id="KW-0677">Repeat</keyword>
<dbReference type="SUPFAM" id="SSF49493">
    <property type="entry name" value="HSP40/DnaJ peptide-binding domain"/>
    <property type="match status" value="2"/>
</dbReference>
<evidence type="ECO:0000256" key="8">
    <source>
        <dbReference type="ARBA" id="ARBA00067609"/>
    </source>
</evidence>
<evidence type="ECO:0000256" key="6">
    <source>
        <dbReference type="ARBA" id="ARBA00053423"/>
    </source>
</evidence>
<dbReference type="HAMAP" id="MF_01152">
    <property type="entry name" value="DnaJ"/>
    <property type="match status" value="1"/>
</dbReference>
<dbReference type="Gene3D" id="2.10.230.10">
    <property type="entry name" value="Heat shock protein DnaJ, cysteine-rich domain"/>
    <property type="match status" value="1"/>
</dbReference>
<evidence type="ECO:0000256" key="10">
    <source>
        <dbReference type="PROSITE-ProRule" id="PRU00546"/>
    </source>
</evidence>
<dbReference type="Gene3D" id="2.60.260.20">
    <property type="entry name" value="Urease metallochaperone UreE, N-terminal domain"/>
    <property type="match status" value="2"/>
</dbReference>
<keyword evidence="1 9" id="KW-0479">Metal-binding</keyword>
<evidence type="ECO:0000256" key="3">
    <source>
        <dbReference type="ARBA" id="ARBA00022771"/>
    </source>
</evidence>
<dbReference type="CDD" id="cd06257">
    <property type="entry name" value="DnaJ"/>
    <property type="match status" value="1"/>
</dbReference>
<proteinExistence type="inferred from homology"/>
<dbReference type="PROSITE" id="PS50076">
    <property type="entry name" value="DNAJ_2"/>
    <property type="match status" value="1"/>
</dbReference>
<protein>
    <recommendedName>
        <fullName evidence="8 9">Chaperone protein DnaJ</fullName>
    </recommendedName>
</protein>
<dbReference type="InterPro" id="IPR012724">
    <property type="entry name" value="DnaJ"/>
</dbReference>
<comment type="caution">
    <text evidence="13">The sequence shown here is derived from an EMBL/GenBank/DDBJ whole genome shotgun (WGS) entry which is preliminary data.</text>
</comment>
<feature type="binding site" evidence="9">
    <location>
        <position position="154"/>
    </location>
    <ligand>
        <name>Zn(2+)</name>
        <dbReference type="ChEBI" id="CHEBI:29105"/>
        <label>1</label>
    </ligand>
</feature>
<evidence type="ECO:0000259" key="12">
    <source>
        <dbReference type="PROSITE" id="PS51188"/>
    </source>
</evidence>
<dbReference type="NCBIfam" id="NF008035">
    <property type="entry name" value="PRK10767.1"/>
    <property type="match status" value="1"/>
</dbReference>
<dbReference type="FunFam" id="2.60.260.20:FF:000005">
    <property type="entry name" value="Chaperone protein dnaJ 1, mitochondrial"/>
    <property type="match status" value="1"/>
</dbReference>
<evidence type="ECO:0000313" key="13">
    <source>
        <dbReference type="EMBL" id="RFT16133.1"/>
    </source>
</evidence>
<evidence type="ECO:0000256" key="5">
    <source>
        <dbReference type="ARBA" id="ARBA00023186"/>
    </source>
</evidence>
<dbReference type="Pfam" id="PF01556">
    <property type="entry name" value="DnaJ_C"/>
    <property type="match status" value="1"/>
</dbReference>
<dbReference type="InterPro" id="IPR002939">
    <property type="entry name" value="DnaJ_C"/>
</dbReference>
<evidence type="ECO:0000313" key="14">
    <source>
        <dbReference type="Proteomes" id="UP000257323"/>
    </source>
</evidence>
<dbReference type="GO" id="GO:0042026">
    <property type="term" value="P:protein refolding"/>
    <property type="evidence" value="ECO:0007669"/>
    <property type="project" value="TreeGrafter"/>
</dbReference>
<feature type="binding site" evidence="9">
    <location>
        <position position="151"/>
    </location>
    <ligand>
        <name>Zn(2+)</name>
        <dbReference type="ChEBI" id="CHEBI:29105"/>
        <label>1</label>
    </ligand>
</feature>
<feature type="binding site" evidence="9">
    <location>
        <position position="207"/>
    </location>
    <ligand>
        <name>Zn(2+)</name>
        <dbReference type="ChEBI" id="CHEBI:29105"/>
        <label>1</label>
    </ligand>
</feature>
<dbReference type="CDD" id="cd10747">
    <property type="entry name" value="DnaJ_C"/>
    <property type="match status" value="1"/>
</dbReference>